<dbReference type="InterPro" id="IPR003329">
    <property type="entry name" value="Cytidylyl_trans"/>
</dbReference>
<reference evidence="5" key="1">
    <citation type="submission" date="2006-01" db="EMBL/GenBank/DDBJ databases">
        <title>Complete sequence of Novosphingobium aromaticivorans DSM 12444.</title>
        <authorList>
            <consortium name="US DOE Joint Genome Institute"/>
            <person name="Copeland A."/>
            <person name="Lucas S."/>
            <person name="Lapidus A."/>
            <person name="Barry K."/>
            <person name="Detter J.C."/>
            <person name="Glavina T."/>
            <person name="Hammon N."/>
            <person name="Israni S."/>
            <person name="Pitluck S."/>
            <person name="Chain P."/>
            <person name="Malfatti S."/>
            <person name="Shin M."/>
            <person name="Vergez L."/>
            <person name="Schmutz J."/>
            <person name="Larimer F."/>
            <person name="Land M."/>
            <person name="Kyrpides N."/>
            <person name="Ivanova N."/>
            <person name="Fredrickson J."/>
            <person name="Balkwill D."/>
            <person name="Romine M.F."/>
            <person name="Richardson P."/>
        </authorList>
    </citation>
    <scope>NUCLEOTIDE SEQUENCE [LARGE SCALE GENOMIC DNA]</scope>
    <source>
        <strain evidence="5">ATCC 700278 / DSM 12444 / CCUG 56034 / CIP 105152 / NBRC 16084 / F199</strain>
    </source>
</reference>
<evidence type="ECO:0000256" key="3">
    <source>
        <dbReference type="ARBA" id="ARBA00022985"/>
    </source>
</evidence>
<dbReference type="Proteomes" id="UP000009134">
    <property type="component" value="Chromosome"/>
</dbReference>
<evidence type="ECO:0000313" key="4">
    <source>
        <dbReference type="EMBL" id="ABD25728.1"/>
    </source>
</evidence>
<dbReference type="RefSeq" id="WP_011444942.1">
    <property type="nucleotide sequence ID" value="NC_007794.1"/>
</dbReference>
<keyword evidence="3" id="KW-0448">Lipopolysaccharide biosynthesis</keyword>
<dbReference type="GO" id="GO:0008690">
    <property type="term" value="F:3-deoxy-manno-octulosonate cytidylyltransferase activity"/>
    <property type="evidence" value="ECO:0007669"/>
    <property type="project" value="UniProtKB-EC"/>
</dbReference>
<dbReference type="InterPro" id="IPR004528">
    <property type="entry name" value="KdsB"/>
</dbReference>
<dbReference type="STRING" id="279238.Saro_1284"/>
<protein>
    <submittedName>
        <fullName evidence="4">3-deoxy-manno-octulosonate cytidylyltransferase</fullName>
        <ecNumber evidence="4">2.7.7.38</ecNumber>
    </submittedName>
</protein>
<proteinExistence type="predicted"/>
<dbReference type="Pfam" id="PF02348">
    <property type="entry name" value="CTP_transf_3"/>
    <property type="match status" value="1"/>
</dbReference>
<sequence length="262" mass="27734">MKVLVVIPARYGSHRFPGKPLHPLRRHDGSAAPLIEWTWRAGVAAAGAENVVFATDDERIARVAKGFGARVALTPEGCRNGTERCAAALAAIGPDGWGGEAEIVVNLQGDSPLVPPEMIHALLAAFDDPATAVATPCIRCDEAQARLVLDECAAGRVGGTCVVARGDGTAAYFSKRPIPFGAPSAMPLRLHVGLYAYRRAALDRYVALGPCELELAEGLEQLRFIHAGLPVTLVDVPAPPGGLWEVNNPEDVRVVEEMLPQG</sequence>
<dbReference type="InterPro" id="IPR029044">
    <property type="entry name" value="Nucleotide-diphossugar_trans"/>
</dbReference>
<dbReference type="HOGENOM" id="CLU_065038_0_0_5"/>
<dbReference type="GO" id="GO:0009103">
    <property type="term" value="P:lipopolysaccharide biosynthetic process"/>
    <property type="evidence" value="ECO:0007669"/>
    <property type="project" value="UniProtKB-KW"/>
</dbReference>
<dbReference type="GO" id="GO:0005829">
    <property type="term" value="C:cytosol"/>
    <property type="evidence" value="ECO:0007669"/>
    <property type="project" value="TreeGrafter"/>
</dbReference>
<evidence type="ECO:0000256" key="2">
    <source>
        <dbReference type="ARBA" id="ARBA00022695"/>
    </source>
</evidence>
<dbReference type="PANTHER" id="PTHR42866:SF2">
    <property type="entry name" value="3-DEOXY-MANNO-OCTULOSONATE CYTIDYLYLTRANSFERASE, MITOCHONDRIAL"/>
    <property type="match status" value="1"/>
</dbReference>
<evidence type="ECO:0000313" key="5">
    <source>
        <dbReference type="Proteomes" id="UP000009134"/>
    </source>
</evidence>
<evidence type="ECO:0000256" key="1">
    <source>
        <dbReference type="ARBA" id="ARBA00022679"/>
    </source>
</evidence>
<keyword evidence="1 4" id="KW-0808">Transferase</keyword>
<gene>
    <name evidence="4" type="ordered locus">Saro_1284</name>
</gene>
<organism evidence="4 5">
    <name type="scientific">Novosphingobium aromaticivorans (strain ATCC 700278 / DSM 12444 / CCUG 56034 / CIP 105152 / NBRC 16084 / F199)</name>
    <dbReference type="NCBI Taxonomy" id="279238"/>
    <lineage>
        <taxon>Bacteria</taxon>
        <taxon>Pseudomonadati</taxon>
        <taxon>Pseudomonadota</taxon>
        <taxon>Alphaproteobacteria</taxon>
        <taxon>Sphingomonadales</taxon>
        <taxon>Sphingomonadaceae</taxon>
        <taxon>Novosphingobium</taxon>
    </lineage>
</organism>
<dbReference type="KEGG" id="nar:Saro_1284"/>
<keyword evidence="2 4" id="KW-0548">Nucleotidyltransferase</keyword>
<dbReference type="NCBIfam" id="NF003952">
    <property type="entry name" value="PRK05450.1-5"/>
    <property type="match status" value="1"/>
</dbReference>
<keyword evidence="5" id="KW-1185">Reference proteome</keyword>
<dbReference type="EMBL" id="CP000248">
    <property type="protein sequence ID" value="ABD25728.1"/>
    <property type="molecule type" value="Genomic_DNA"/>
</dbReference>
<accession>Q2G8U5</accession>
<dbReference type="Gene3D" id="3.90.550.10">
    <property type="entry name" value="Spore Coat Polysaccharide Biosynthesis Protein SpsA, Chain A"/>
    <property type="match status" value="1"/>
</dbReference>
<dbReference type="EC" id="2.7.7.38" evidence="4"/>
<name>Q2G8U5_NOVAD</name>
<dbReference type="PANTHER" id="PTHR42866">
    <property type="entry name" value="3-DEOXY-MANNO-OCTULOSONATE CYTIDYLYLTRANSFERASE"/>
    <property type="match status" value="1"/>
</dbReference>
<dbReference type="NCBIfam" id="NF003950">
    <property type="entry name" value="PRK05450.1-3"/>
    <property type="match status" value="1"/>
</dbReference>
<dbReference type="AlphaFoldDB" id="Q2G8U5"/>
<dbReference type="CDD" id="cd02517">
    <property type="entry name" value="CMP-KDO-Synthetase"/>
    <property type="match status" value="1"/>
</dbReference>
<dbReference type="SUPFAM" id="SSF53448">
    <property type="entry name" value="Nucleotide-diphospho-sugar transferases"/>
    <property type="match status" value="1"/>
</dbReference>
<dbReference type="eggNOG" id="COG1212">
    <property type="taxonomic scope" value="Bacteria"/>
</dbReference>